<dbReference type="InterPro" id="IPR036273">
    <property type="entry name" value="CRAL/TRIO_N_dom_sf"/>
</dbReference>
<dbReference type="SMART" id="SM01100">
    <property type="entry name" value="CRAL_TRIO_N"/>
    <property type="match status" value="1"/>
</dbReference>
<proteinExistence type="predicted"/>
<dbReference type="PANTHER" id="PTHR10174">
    <property type="entry name" value="ALPHA-TOCOPHEROL TRANSFER PROTEIN-RELATED"/>
    <property type="match status" value="1"/>
</dbReference>
<dbReference type="Proteomes" id="UP000821853">
    <property type="component" value="Chromosome 4"/>
</dbReference>
<dbReference type="GO" id="GO:0016020">
    <property type="term" value="C:membrane"/>
    <property type="evidence" value="ECO:0007669"/>
    <property type="project" value="TreeGrafter"/>
</dbReference>
<dbReference type="PRINTS" id="PR00180">
    <property type="entry name" value="CRETINALDHBP"/>
</dbReference>
<evidence type="ECO:0000313" key="3">
    <source>
        <dbReference type="EMBL" id="KAH9374176.1"/>
    </source>
</evidence>
<comment type="caution">
    <text evidence="3">The sequence shown here is derived from an EMBL/GenBank/DDBJ whole genome shotgun (WGS) entry which is preliminary data.</text>
</comment>
<accession>A0A9J6GHY5</accession>
<dbReference type="InterPro" id="IPR036865">
    <property type="entry name" value="CRAL-TRIO_dom_sf"/>
</dbReference>
<keyword evidence="4" id="KW-1185">Reference proteome</keyword>
<feature type="region of interest" description="Disordered" evidence="1">
    <location>
        <begin position="1"/>
        <end position="25"/>
    </location>
</feature>
<dbReference type="EMBL" id="JABSTR010000006">
    <property type="protein sequence ID" value="KAH9374176.1"/>
    <property type="molecule type" value="Genomic_DNA"/>
</dbReference>
<dbReference type="SMART" id="SM00516">
    <property type="entry name" value="SEC14"/>
    <property type="match status" value="1"/>
</dbReference>
<dbReference type="VEuPathDB" id="VectorBase:HLOH_055752"/>
<dbReference type="PANTHER" id="PTHR10174:SF130">
    <property type="entry name" value="ALPHA-TOCOPHEROL TRANSFER PROTEIN-LIKE"/>
    <property type="match status" value="1"/>
</dbReference>
<dbReference type="Gene3D" id="1.10.8.20">
    <property type="entry name" value="N-terminal domain of phosphatidylinositol transfer protein sec14p"/>
    <property type="match status" value="2"/>
</dbReference>
<organism evidence="3 4">
    <name type="scientific">Haemaphysalis longicornis</name>
    <name type="common">Bush tick</name>
    <dbReference type="NCBI Taxonomy" id="44386"/>
    <lineage>
        <taxon>Eukaryota</taxon>
        <taxon>Metazoa</taxon>
        <taxon>Ecdysozoa</taxon>
        <taxon>Arthropoda</taxon>
        <taxon>Chelicerata</taxon>
        <taxon>Arachnida</taxon>
        <taxon>Acari</taxon>
        <taxon>Parasitiformes</taxon>
        <taxon>Ixodida</taxon>
        <taxon>Ixodoidea</taxon>
        <taxon>Ixodidae</taxon>
        <taxon>Haemaphysalinae</taxon>
        <taxon>Haemaphysalis</taxon>
    </lineage>
</organism>
<dbReference type="OrthoDB" id="16405at2759"/>
<dbReference type="InterPro" id="IPR001251">
    <property type="entry name" value="CRAL-TRIO_dom"/>
</dbReference>
<dbReference type="OMA" id="EDLNCRT"/>
<dbReference type="GO" id="GO:1902936">
    <property type="term" value="F:phosphatidylinositol bisphosphate binding"/>
    <property type="evidence" value="ECO:0007669"/>
    <property type="project" value="TreeGrafter"/>
</dbReference>
<dbReference type="SUPFAM" id="SSF46938">
    <property type="entry name" value="CRAL/TRIO N-terminal domain"/>
    <property type="match status" value="2"/>
</dbReference>
<dbReference type="CDD" id="cd00170">
    <property type="entry name" value="SEC14"/>
    <property type="match status" value="1"/>
</dbReference>
<protein>
    <recommendedName>
        <fullName evidence="2">CRAL-TRIO domain-containing protein</fullName>
    </recommendedName>
</protein>
<feature type="domain" description="CRAL-TRIO" evidence="2">
    <location>
        <begin position="254"/>
        <end position="415"/>
    </location>
</feature>
<dbReference type="Gene3D" id="3.40.525.10">
    <property type="entry name" value="CRAL-TRIO lipid binding domain"/>
    <property type="match status" value="2"/>
</dbReference>
<dbReference type="InterPro" id="IPR011074">
    <property type="entry name" value="CRAL/TRIO_N_dom"/>
</dbReference>
<dbReference type="AlphaFoldDB" id="A0A9J6GHY5"/>
<evidence type="ECO:0000313" key="4">
    <source>
        <dbReference type="Proteomes" id="UP000821853"/>
    </source>
</evidence>
<evidence type="ECO:0000256" key="1">
    <source>
        <dbReference type="SAM" id="MobiDB-lite"/>
    </source>
</evidence>
<dbReference type="SUPFAM" id="SSF52087">
    <property type="entry name" value="CRAL/TRIO domain"/>
    <property type="match status" value="2"/>
</dbReference>
<reference evidence="3 4" key="1">
    <citation type="journal article" date="2020" name="Cell">
        <title>Large-Scale Comparative Analyses of Tick Genomes Elucidate Their Genetic Diversity and Vector Capacities.</title>
        <authorList>
            <consortium name="Tick Genome and Microbiome Consortium (TIGMIC)"/>
            <person name="Jia N."/>
            <person name="Wang J."/>
            <person name="Shi W."/>
            <person name="Du L."/>
            <person name="Sun Y."/>
            <person name="Zhan W."/>
            <person name="Jiang J.F."/>
            <person name="Wang Q."/>
            <person name="Zhang B."/>
            <person name="Ji P."/>
            <person name="Bell-Sakyi L."/>
            <person name="Cui X.M."/>
            <person name="Yuan T.T."/>
            <person name="Jiang B.G."/>
            <person name="Yang W.F."/>
            <person name="Lam T.T."/>
            <person name="Chang Q.C."/>
            <person name="Ding S.J."/>
            <person name="Wang X.J."/>
            <person name="Zhu J.G."/>
            <person name="Ruan X.D."/>
            <person name="Zhao L."/>
            <person name="Wei J.T."/>
            <person name="Ye R.Z."/>
            <person name="Que T.C."/>
            <person name="Du C.H."/>
            <person name="Zhou Y.H."/>
            <person name="Cheng J.X."/>
            <person name="Dai P.F."/>
            <person name="Guo W.B."/>
            <person name="Han X.H."/>
            <person name="Huang E.J."/>
            <person name="Li L.F."/>
            <person name="Wei W."/>
            <person name="Gao Y.C."/>
            <person name="Liu J.Z."/>
            <person name="Shao H.Z."/>
            <person name="Wang X."/>
            <person name="Wang C.C."/>
            <person name="Yang T.C."/>
            <person name="Huo Q.B."/>
            <person name="Li W."/>
            <person name="Chen H.Y."/>
            <person name="Chen S.E."/>
            <person name="Zhou L.G."/>
            <person name="Ni X.B."/>
            <person name="Tian J.H."/>
            <person name="Sheng Y."/>
            <person name="Liu T."/>
            <person name="Pan Y.S."/>
            <person name="Xia L.Y."/>
            <person name="Li J."/>
            <person name="Zhao F."/>
            <person name="Cao W.C."/>
        </authorList>
    </citation>
    <scope>NUCLEOTIDE SEQUENCE [LARGE SCALE GENOMIC DNA]</scope>
    <source>
        <tissue evidence="3">Larvae</tissue>
    </source>
</reference>
<feature type="compositionally biased region" description="Polar residues" evidence="1">
    <location>
        <begin position="10"/>
        <end position="19"/>
    </location>
</feature>
<sequence length="440" mass="49660">MEATVEKVMVSSTSCQENSAPGELRETAEATQRSLSELRLLLANEVTLDCPTDDKFLLKFLRAASIVRRTHSREYRSISAQGRDGRKVFSDLSPSTVNYETVVAQHRLVIVSKQVDPKGRIVGLTRMGSWNSAICPLTEFFRACIVLAEWSLLNEEAQLRGVVGVIDLKGLELSHIATLHTQRVRMAAHIGQVTTHSSDARLDCPVDDEFLVKFLRGRKYQVEKAFKTIQKYFRVRKTSVDLFKDLLPTAVPLRAILVDNRLMMLSKGRDCLGRPVALIKMGSWHRSICSLDDLYRAALIMAEWALLDEETQIRGVVGVCDLKGLRAHHLAHFTPLSLKKIAHIVQDCYPARVKAIYVINNPPLCELLYAAVKPFLKSKIVQRISFIGHDLKKLHGILPPDVIPVESGGTHEEFDCYSQEKDVRAAQDYFEYIARYGFRD</sequence>
<dbReference type="Pfam" id="PF00650">
    <property type="entry name" value="CRAL_TRIO"/>
    <property type="match status" value="2"/>
</dbReference>
<name>A0A9J6GHY5_HAELO</name>
<dbReference type="Pfam" id="PF03765">
    <property type="entry name" value="CRAL_TRIO_N"/>
    <property type="match status" value="1"/>
</dbReference>
<dbReference type="PROSITE" id="PS50191">
    <property type="entry name" value="CRAL_TRIO"/>
    <property type="match status" value="1"/>
</dbReference>
<gene>
    <name evidence="3" type="ORF">HPB48_002359</name>
</gene>
<evidence type="ECO:0000259" key="2">
    <source>
        <dbReference type="PROSITE" id="PS50191"/>
    </source>
</evidence>